<organism evidence="6 7">
    <name type="scientific">Rhodococcoides fascians</name>
    <name type="common">Rhodococcus fascians</name>
    <dbReference type="NCBI Taxonomy" id="1828"/>
    <lineage>
        <taxon>Bacteria</taxon>
        <taxon>Bacillati</taxon>
        <taxon>Actinomycetota</taxon>
        <taxon>Actinomycetes</taxon>
        <taxon>Mycobacteriales</taxon>
        <taxon>Nocardiaceae</taxon>
        <taxon>Rhodococcoides</taxon>
    </lineage>
</organism>
<sequence>MTAITDSTATTEPKQRSFPTIEFTDSEAGAKEFPSSRSRTYSYYTPAKRRATMYEDVTVDVQPDPDRHLTQGWIYGFGDGPGGYPQEWTVAKSSNWHQFLDPNEEWDQTIFRNNSAVVHQVELCLSNAKRARAYVGWNTPWLKFIERNVGAWMHAENGLALHVFTSIQRSGPTNMINTAVAVNAAHKMRFAQDLALFNLDLSEADVSFDGSAHMEVWKSAPEWQPTREVVEQLTAVPDWCELLFATNIVFEQLVGSLFRTELVMQISARNGDYITPTIVGTGEHDYDRDLNYTRTLFQLLTHDPEHGEANRALFGEWMSLWVPRCLAAARALQPIWSQPADKAVTFATSLDAAIAKFTVLLESLGLDIPQELAL</sequence>
<evidence type="ECO:0000256" key="5">
    <source>
        <dbReference type="SAM" id="MobiDB-lite"/>
    </source>
</evidence>
<dbReference type="PATRIC" id="fig|1653479.3.peg.1293"/>
<dbReference type="OrthoDB" id="9806768at2"/>
<dbReference type="Proteomes" id="UP000076038">
    <property type="component" value="Chromosome"/>
</dbReference>
<protein>
    <recommendedName>
        <fullName evidence="1">propane 2-monooxygenase</fullName>
        <ecNumber evidence="1">1.14.13.227</ecNumber>
    </recommendedName>
</protein>
<comment type="catalytic activity">
    <reaction evidence="4">
        <text>propane + NADH + O2 + H(+) = propan-2-ol + NAD(+) + H2O</text>
        <dbReference type="Rhea" id="RHEA:49992"/>
        <dbReference type="ChEBI" id="CHEBI:15377"/>
        <dbReference type="ChEBI" id="CHEBI:15378"/>
        <dbReference type="ChEBI" id="CHEBI:15379"/>
        <dbReference type="ChEBI" id="CHEBI:17824"/>
        <dbReference type="ChEBI" id="CHEBI:32879"/>
        <dbReference type="ChEBI" id="CHEBI:57540"/>
        <dbReference type="ChEBI" id="CHEBI:57945"/>
        <dbReference type="EC" id="1.14.13.227"/>
    </reaction>
</comment>
<dbReference type="SUPFAM" id="SSF47240">
    <property type="entry name" value="Ferritin-like"/>
    <property type="match status" value="1"/>
</dbReference>
<keyword evidence="2 6" id="KW-0560">Oxidoreductase</keyword>
<dbReference type="RefSeq" id="WP_048319202.1">
    <property type="nucleotide sequence ID" value="NZ_CP015220.1"/>
</dbReference>
<feature type="compositionally biased region" description="Polar residues" evidence="5">
    <location>
        <begin position="1"/>
        <end position="12"/>
    </location>
</feature>
<dbReference type="KEGG" id="rhs:A3Q41_01277"/>
<proteinExistence type="predicted"/>
<dbReference type="InterPro" id="IPR009078">
    <property type="entry name" value="Ferritin-like_SF"/>
</dbReference>
<evidence type="ECO:0000313" key="7">
    <source>
        <dbReference type="Proteomes" id="UP000076038"/>
    </source>
</evidence>
<dbReference type="AlphaFoldDB" id="A0A143QIK3"/>
<dbReference type="EC" id="1.14.13.227" evidence="1"/>
<dbReference type="Pfam" id="PF02332">
    <property type="entry name" value="Phenol_Hydrox"/>
    <property type="match status" value="1"/>
</dbReference>
<dbReference type="InterPro" id="IPR012078">
    <property type="entry name" value="MP_mOase_hydro"/>
</dbReference>
<keyword evidence="7" id="KW-1185">Reference proteome</keyword>
<dbReference type="GO" id="GO:0016709">
    <property type="term" value="F:oxidoreductase activity, acting on paired donors, with incorporation or reduction of molecular oxygen, NAD(P)H as one donor, and incorporation of one atom of oxygen"/>
    <property type="evidence" value="ECO:0007669"/>
    <property type="project" value="InterPro"/>
</dbReference>
<gene>
    <name evidence="6" type="primary">mmoY</name>
    <name evidence="6" type="ORF">A3Q41_01277</name>
</gene>
<feature type="region of interest" description="Disordered" evidence="5">
    <location>
        <begin position="1"/>
        <end position="34"/>
    </location>
</feature>
<reference evidence="7" key="2">
    <citation type="submission" date="2016-04" db="EMBL/GenBank/DDBJ databases">
        <title>Complete Genome and Plasmid Sequences for Rhodococcus fascians D188 and Draft Sequences for Rhodococcus spp. Isolates PBTS 1 and PBTS 2.</title>
        <authorList>
            <person name="Stamer R."/>
            <person name="Vereecke D."/>
            <person name="Zhang Y."/>
            <person name="Schilkey F."/>
            <person name="Devitt N."/>
            <person name="Randall J."/>
        </authorList>
    </citation>
    <scope>NUCLEOTIDE SEQUENCE [LARGE SCALE GENOMIC DNA]</scope>
    <source>
        <strain evidence="7">PBTS2</strain>
    </source>
</reference>
<dbReference type="InterPro" id="IPR012348">
    <property type="entry name" value="RNR-like"/>
</dbReference>
<evidence type="ECO:0000256" key="3">
    <source>
        <dbReference type="ARBA" id="ARBA00023033"/>
    </source>
</evidence>
<name>A0A143QIK3_RHOFA</name>
<evidence type="ECO:0000256" key="2">
    <source>
        <dbReference type="ARBA" id="ARBA00023002"/>
    </source>
</evidence>
<dbReference type="InterPro" id="IPR003430">
    <property type="entry name" value="Phenol_Hydrox"/>
</dbReference>
<evidence type="ECO:0000313" key="6">
    <source>
        <dbReference type="EMBL" id="AMY22588.1"/>
    </source>
</evidence>
<evidence type="ECO:0000256" key="1">
    <source>
        <dbReference type="ARBA" id="ARBA00012710"/>
    </source>
</evidence>
<dbReference type="PIRSF" id="PIRSF000040">
    <property type="entry name" value="MMOH_comp"/>
    <property type="match status" value="1"/>
</dbReference>
<accession>A0A143QIK3</accession>
<dbReference type="CDD" id="cd01058">
    <property type="entry name" value="AAMH_B"/>
    <property type="match status" value="1"/>
</dbReference>
<dbReference type="Gene3D" id="1.10.620.20">
    <property type="entry name" value="Ribonucleotide Reductase, subunit A"/>
    <property type="match status" value="1"/>
</dbReference>
<evidence type="ECO:0000256" key="4">
    <source>
        <dbReference type="ARBA" id="ARBA00048941"/>
    </source>
</evidence>
<reference evidence="6 7" key="1">
    <citation type="journal article" date="2016" name="Genome Announc.">
        <title>Complete Genome and Plasmid Sequences for Rhodococcus fascians D188 and Draft Sequences for Rhodococcus Isolates PBTS 1 and PBTS 2.</title>
        <authorList>
            <person name="Stamler R.A."/>
            <person name="Vereecke D."/>
            <person name="Zhang Y."/>
            <person name="Schilkey F."/>
            <person name="Devitt N."/>
            <person name="Randall J.J."/>
        </authorList>
    </citation>
    <scope>NUCLEOTIDE SEQUENCE [LARGE SCALE GENOMIC DNA]</scope>
    <source>
        <strain evidence="6 7">PBTS2</strain>
    </source>
</reference>
<keyword evidence="3 6" id="KW-0503">Monooxygenase</keyword>
<dbReference type="EMBL" id="CP015220">
    <property type="protein sequence ID" value="AMY22588.1"/>
    <property type="molecule type" value="Genomic_DNA"/>
</dbReference>